<reference evidence="1 2" key="1">
    <citation type="submission" date="2017-04" db="EMBL/GenBank/DDBJ databases">
        <title>Draft genome of the yeast Clavispora lusitaniae type strain CBS 6936.</title>
        <authorList>
            <person name="Durrens P."/>
            <person name="Klopp C."/>
            <person name="Biteau N."/>
            <person name="Fitton-Ouhabi V."/>
            <person name="Dementhon K."/>
            <person name="Accoceberry I."/>
            <person name="Sherman D.J."/>
            <person name="Noel T."/>
        </authorList>
    </citation>
    <scope>NUCLEOTIDE SEQUENCE [LARGE SCALE GENOMIC DNA]</scope>
    <source>
        <strain evidence="1 2">CBS 6936</strain>
    </source>
</reference>
<comment type="caution">
    <text evidence="1">The sequence shown here is derived from an EMBL/GenBank/DDBJ whole genome shotgun (WGS) entry which is preliminary data.</text>
</comment>
<dbReference type="AlphaFoldDB" id="A0AA91T446"/>
<dbReference type="InterPro" id="IPR052523">
    <property type="entry name" value="Trichothecene_AcTrans"/>
</dbReference>
<protein>
    <submittedName>
        <fullName evidence="1">N-acetyltransferase</fullName>
    </submittedName>
</protein>
<dbReference type="SUPFAM" id="SSF55729">
    <property type="entry name" value="Acyl-CoA N-acyltransferases (Nat)"/>
    <property type="match status" value="1"/>
</dbReference>
<gene>
    <name evidence="1" type="ORF">A9F13_01g03421</name>
</gene>
<name>A0AA91T446_CLALS</name>
<dbReference type="PANTHER" id="PTHR42791">
    <property type="entry name" value="GNAT FAMILY ACETYLTRANSFERASE"/>
    <property type="match status" value="1"/>
</dbReference>
<dbReference type="EMBL" id="LYUB02000001">
    <property type="protein sequence ID" value="OVF10906.1"/>
    <property type="molecule type" value="Genomic_DNA"/>
</dbReference>
<evidence type="ECO:0000313" key="1">
    <source>
        <dbReference type="EMBL" id="OVF10906.1"/>
    </source>
</evidence>
<dbReference type="Gene3D" id="3.40.630.30">
    <property type="match status" value="1"/>
</dbReference>
<dbReference type="Proteomes" id="UP000195602">
    <property type="component" value="Unassembled WGS sequence"/>
</dbReference>
<accession>A0AA91T446</accession>
<evidence type="ECO:0000313" key="2">
    <source>
        <dbReference type="Proteomes" id="UP000195602"/>
    </source>
</evidence>
<dbReference type="PANTHER" id="PTHR42791:SF1">
    <property type="entry name" value="N-ACETYLTRANSFERASE DOMAIN-CONTAINING PROTEIN"/>
    <property type="match status" value="1"/>
</dbReference>
<proteinExistence type="predicted"/>
<dbReference type="KEGG" id="clus:A9F13_01g03421"/>
<organism evidence="1 2">
    <name type="scientific">Clavispora lusitaniae</name>
    <name type="common">Candida lusitaniae</name>
    <dbReference type="NCBI Taxonomy" id="36911"/>
    <lineage>
        <taxon>Eukaryota</taxon>
        <taxon>Fungi</taxon>
        <taxon>Dikarya</taxon>
        <taxon>Ascomycota</taxon>
        <taxon>Saccharomycotina</taxon>
        <taxon>Pichiomycetes</taxon>
        <taxon>Metschnikowiaceae</taxon>
        <taxon>Clavispora</taxon>
    </lineage>
</organism>
<sequence>MSTAPSKQTKADTSRVKILTEKDVPKASRTLVKSFEEDSLAKLLTDHIDDLELKNQVEHTLYECYLKQHLEKGICLGIGEGIEEYETVAIWSTPTSIEDGLDSFDNLMYAGYGKLWEQVGEEGREKIFRGMLPLLHDTAERILSTDSRFKGKGVYTLVYLGSVASARGKGNVRAMFDYMFHNYIDKPGTNNIAYLESSSSDNIPIYNRFGFVFYEDIMLGSNEDADAKEGEDYAIMNVMIRGSFGKDWSKDSNSEAKL</sequence>
<dbReference type="InterPro" id="IPR016181">
    <property type="entry name" value="Acyl_CoA_acyltransferase"/>
</dbReference>